<dbReference type="Gene3D" id="3.30.70.270">
    <property type="match status" value="1"/>
</dbReference>
<keyword evidence="7 10" id="KW-1133">Transmembrane helix</keyword>
<evidence type="ECO:0000313" key="15">
    <source>
        <dbReference type="Proteomes" id="UP000489190"/>
    </source>
</evidence>
<feature type="transmembrane region" description="Helical" evidence="10">
    <location>
        <begin position="297"/>
        <end position="320"/>
    </location>
</feature>
<dbReference type="EMBL" id="WIWJ01000029">
    <property type="protein sequence ID" value="MQT48294.1"/>
    <property type="molecule type" value="Genomic_DNA"/>
</dbReference>
<dbReference type="Proteomes" id="UP000441404">
    <property type="component" value="Unassembled WGS sequence"/>
</dbReference>
<accession>A0A6A7YCY6</accession>
<dbReference type="EMBL" id="WIWI01000150">
    <property type="protein sequence ID" value="MQT92775.1"/>
    <property type="molecule type" value="Genomic_DNA"/>
</dbReference>
<dbReference type="CDD" id="cd01949">
    <property type="entry name" value="GGDEF"/>
    <property type="match status" value="1"/>
</dbReference>
<evidence type="ECO:0000256" key="2">
    <source>
        <dbReference type="ARBA" id="ARBA00004533"/>
    </source>
</evidence>
<dbReference type="Proteomes" id="UP000489190">
    <property type="component" value="Unassembled WGS sequence"/>
</dbReference>
<feature type="domain" description="GGDEF" evidence="11">
    <location>
        <begin position="367"/>
        <end position="501"/>
    </location>
</feature>
<evidence type="ECO:0000256" key="7">
    <source>
        <dbReference type="ARBA" id="ARBA00022989"/>
    </source>
</evidence>
<keyword evidence="5" id="KW-1003">Cell membrane</keyword>
<dbReference type="InterPro" id="IPR029787">
    <property type="entry name" value="Nucleotide_cyclase"/>
</dbReference>
<dbReference type="PANTHER" id="PTHR45138">
    <property type="entry name" value="REGULATORY COMPONENTS OF SENSORY TRANSDUCTION SYSTEM"/>
    <property type="match status" value="1"/>
</dbReference>
<keyword evidence="6 10" id="KW-0812">Transmembrane</keyword>
<reference evidence="14 15" key="1">
    <citation type="submission" date="2019-10" db="EMBL/GenBank/DDBJ databases">
        <title>Evaluation of single-gene subtyping targets for Pseudomonas.</title>
        <authorList>
            <person name="Reichler S.J."/>
            <person name="Orsi R.H."/>
            <person name="Wiedmann M."/>
            <person name="Martin N.H."/>
            <person name="Murphy S.I."/>
        </authorList>
    </citation>
    <scope>NUCLEOTIDE SEQUENCE [LARGE SCALE GENOMIC DNA]</scope>
    <source>
        <strain evidence="13 15">FSL R10-3254</strain>
        <strain evidence="12 14">FSL R10-3257</strain>
    </source>
</reference>
<dbReference type="SMART" id="SM00267">
    <property type="entry name" value="GGDEF"/>
    <property type="match status" value="1"/>
</dbReference>
<dbReference type="FunFam" id="3.30.70.270:FF:000001">
    <property type="entry name" value="Diguanylate cyclase domain protein"/>
    <property type="match status" value="1"/>
</dbReference>
<comment type="subcellular location">
    <subcellularLocation>
        <location evidence="2">Cell inner membrane</location>
    </subcellularLocation>
    <subcellularLocation>
        <location evidence="3">Cell membrane</location>
        <topology evidence="3">Multi-pass membrane protein</topology>
    </subcellularLocation>
</comment>
<evidence type="ECO:0000313" key="12">
    <source>
        <dbReference type="EMBL" id="MQT48294.1"/>
    </source>
</evidence>
<protein>
    <recommendedName>
        <fullName evidence="4">diguanylate cyclase</fullName>
        <ecNumber evidence="4">2.7.7.65</ecNumber>
    </recommendedName>
</protein>
<dbReference type="EC" id="2.7.7.65" evidence="4"/>
<dbReference type="CDD" id="cd12914">
    <property type="entry name" value="PDC1_DGC_like"/>
    <property type="match status" value="1"/>
</dbReference>
<dbReference type="PROSITE" id="PS50887">
    <property type="entry name" value="GGDEF"/>
    <property type="match status" value="1"/>
</dbReference>
<evidence type="ECO:0000313" key="14">
    <source>
        <dbReference type="Proteomes" id="UP000441404"/>
    </source>
</evidence>
<dbReference type="CDD" id="cd12915">
    <property type="entry name" value="PDC2_DGC_like"/>
    <property type="match status" value="1"/>
</dbReference>
<evidence type="ECO:0000256" key="8">
    <source>
        <dbReference type="ARBA" id="ARBA00023136"/>
    </source>
</evidence>
<feature type="transmembrane region" description="Helical" evidence="10">
    <location>
        <begin position="23"/>
        <end position="43"/>
    </location>
</feature>
<name>A0A6A7YCY6_9PSED</name>
<evidence type="ECO:0000256" key="6">
    <source>
        <dbReference type="ARBA" id="ARBA00022692"/>
    </source>
</evidence>
<evidence type="ECO:0000259" key="11">
    <source>
        <dbReference type="PROSITE" id="PS50887"/>
    </source>
</evidence>
<dbReference type="GO" id="GO:0005886">
    <property type="term" value="C:plasma membrane"/>
    <property type="evidence" value="ECO:0007669"/>
    <property type="project" value="UniProtKB-SubCell"/>
</dbReference>
<proteinExistence type="predicted"/>
<dbReference type="InterPro" id="IPR043128">
    <property type="entry name" value="Rev_trsase/Diguanyl_cyclase"/>
</dbReference>
<gene>
    <name evidence="13" type="ORF">GHO39_27215</name>
    <name evidence="12" type="ORF">GHO40_16430</name>
</gene>
<dbReference type="AlphaFoldDB" id="A0A6A7YCY6"/>
<evidence type="ECO:0000256" key="3">
    <source>
        <dbReference type="ARBA" id="ARBA00004651"/>
    </source>
</evidence>
<dbReference type="PANTHER" id="PTHR45138:SF9">
    <property type="entry name" value="DIGUANYLATE CYCLASE DGCM-RELATED"/>
    <property type="match status" value="1"/>
</dbReference>
<evidence type="ECO:0000256" key="9">
    <source>
        <dbReference type="ARBA" id="ARBA00034247"/>
    </source>
</evidence>
<dbReference type="InterPro" id="IPR000160">
    <property type="entry name" value="GGDEF_dom"/>
</dbReference>
<comment type="caution">
    <text evidence="12">The sequence shown here is derived from an EMBL/GenBank/DDBJ whole genome shotgun (WGS) entry which is preliminary data.</text>
</comment>
<dbReference type="Gene3D" id="3.30.450.20">
    <property type="entry name" value="PAS domain"/>
    <property type="match status" value="2"/>
</dbReference>
<dbReference type="Pfam" id="PF00990">
    <property type="entry name" value="GGDEF"/>
    <property type="match status" value="1"/>
</dbReference>
<dbReference type="GO" id="GO:0043709">
    <property type="term" value="P:cell adhesion involved in single-species biofilm formation"/>
    <property type="evidence" value="ECO:0007669"/>
    <property type="project" value="TreeGrafter"/>
</dbReference>
<dbReference type="Pfam" id="PF02743">
    <property type="entry name" value="dCache_1"/>
    <property type="match status" value="1"/>
</dbReference>
<dbReference type="SUPFAM" id="SSF55073">
    <property type="entry name" value="Nucleotide cyclase"/>
    <property type="match status" value="1"/>
</dbReference>
<dbReference type="InterPro" id="IPR033479">
    <property type="entry name" value="dCache_1"/>
</dbReference>
<dbReference type="InterPro" id="IPR050469">
    <property type="entry name" value="Diguanylate_Cyclase"/>
</dbReference>
<feature type="transmembrane region" description="Helical" evidence="10">
    <location>
        <begin position="268"/>
        <end position="291"/>
    </location>
</feature>
<evidence type="ECO:0000256" key="5">
    <source>
        <dbReference type="ARBA" id="ARBA00022475"/>
    </source>
</evidence>
<comment type="cofactor">
    <cofactor evidence="1">
        <name>Mg(2+)</name>
        <dbReference type="ChEBI" id="CHEBI:18420"/>
    </cofactor>
</comment>
<evidence type="ECO:0000256" key="1">
    <source>
        <dbReference type="ARBA" id="ARBA00001946"/>
    </source>
</evidence>
<sequence length="512" mass="56971">MYSLEGKAIKYSARTPVITRRTLIGATTFSALVILGIVSYLLVREYRNTEEDARRSALNIVQLINRDIRNTFSIYDSALINLIDLLHTQALATLPAQTRQSLLFDRTNEAPSSFGFFVLDAQGKLIARSKPVVSIPANATQQPWFSVQQNSTRDELFISHPYLASSDSPEWIIYLSRRLVAEDGTFAGVAVGKLKISYFQNLFRGLDIGPSGNISLLDTDGTLMLQYPPTSKISIGQDLSQAPNFRRFLNERFGSFIAMSGIYHHERLYTFAQVHDLPIIVVVAIAASSIFSNWQHTALVIGSVTLLLCLGLLWLTWLLIRELNLRLHAERDLAALASTDPLTGLANRRTLDRALDLEWRRAQRTGCPLSLVMIDIDHFKAFNDLYGHQAGDEAIRQVAAVIKTHVRRPSDLAARYGGEEFAMVLTETEAANTRLLCEKIRLAVEQMPPVLPEHKKLTISLGSCTRYAKPGETQDALLSAADKALYQAKKAGRNRVVNINETGLNAVKPPLV</sequence>
<dbReference type="GO" id="GO:0052621">
    <property type="term" value="F:diguanylate cyclase activity"/>
    <property type="evidence" value="ECO:0007669"/>
    <property type="project" value="UniProtKB-EC"/>
</dbReference>
<evidence type="ECO:0000256" key="4">
    <source>
        <dbReference type="ARBA" id="ARBA00012528"/>
    </source>
</evidence>
<dbReference type="NCBIfam" id="TIGR00254">
    <property type="entry name" value="GGDEF"/>
    <property type="match status" value="1"/>
</dbReference>
<keyword evidence="8 10" id="KW-0472">Membrane</keyword>
<comment type="catalytic activity">
    <reaction evidence="9">
        <text>2 GTP = 3',3'-c-di-GMP + 2 diphosphate</text>
        <dbReference type="Rhea" id="RHEA:24898"/>
        <dbReference type="ChEBI" id="CHEBI:33019"/>
        <dbReference type="ChEBI" id="CHEBI:37565"/>
        <dbReference type="ChEBI" id="CHEBI:58805"/>
        <dbReference type="EC" id="2.7.7.65"/>
    </reaction>
</comment>
<evidence type="ECO:0000313" key="13">
    <source>
        <dbReference type="EMBL" id="MQT92775.1"/>
    </source>
</evidence>
<dbReference type="GO" id="GO:1902201">
    <property type="term" value="P:negative regulation of bacterial-type flagellum-dependent cell motility"/>
    <property type="evidence" value="ECO:0007669"/>
    <property type="project" value="TreeGrafter"/>
</dbReference>
<evidence type="ECO:0000256" key="10">
    <source>
        <dbReference type="SAM" id="Phobius"/>
    </source>
</evidence>
<organism evidence="12 14">
    <name type="scientific">Pseudomonas helleri</name>
    <dbReference type="NCBI Taxonomy" id="1608996"/>
    <lineage>
        <taxon>Bacteria</taxon>
        <taxon>Pseudomonadati</taxon>
        <taxon>Pseudomonadota</taxon>
        <taxon>Gammaproteobacteria</taxon>
        <taxon>Pseudomonadales</taxon>
        <taxon>Pseudomonadaceae</taxon>
        <taxon>Pseudomonas</taxon>
    </lineage>
</organism>